<evidence type="ECO:0000313" key="3">
    <source>
        <dbReference type="Proteomes" id="UP000298061"/>
    </source>
</evidence>
<dbReference type="OrthoDB" id="3317485at2759"/>
<feature type="compositionally biased region" description="Low complexity" evidence="1">
    <location>
        <begin position="168"/>
        <end position="183"/>
    </location>
</feature>
<name>A0A4Y9ZTL6_9AGAM</name>
<dbReference type="EMBL" id="SFCI01000740">
    <property type="protein sequence ID" value="TFY78142.1"/>
    <property type="molecule type" value="Genomic_DNA"/>
</dbReference>
<protein>
    <submittedName>
        <fullName evidence="2">Uncharacterized protein</fullName>
    </submittedName>
</protein>
<comment type="caution">
    <text evidence="2">The sequence shown here is derived from an EMBL/GenBank/DDBJ whole genome shotgun (WGS) entry which is preliminary data.</text>
</comment>
<reference evidence="2 3" key="1">
    <citation type="submission" date="2019-02" db="EMBL/GenBank/DDBJ databases">
        <title>Genome sequencing of the rare red list fungi Hericium alpestre (H. flagellum).</title>
        <authorList>
            <person name="Buettner E."/>
            <person name="Kellner H."/>
        </authorList>
    </citation>
    <scope>NUCLEOTIDE SEQUENCE [LARGE SCALE GENOMIC DNA]</scope>
    <source>
        <strain evidence="2 3">DSM 108284</strain>
    </source>
</reference>
<feature type="region of interest" description="Disordered" evidence="1">
    <location>
        <begin position="168"/>
        <end position="198"/>
    </location>
</feature>
<keyword evidence="3" id="KW-1185">Reference proteome</keyword>
<feature type="compositionally biased region" description="Pro residues" evidence="1">
    <location>
        <begin position="127"/>
        <end position="149"/>
    </location>
</feature>
<organism evidence="2 3">
    <name type="scientific">Hericium alpestre</name>
    <dbReference type="NCBI Taxonomy" id="135208"/>
    <lineage>
        <taxon>Eukaryota</taxon>
        <taxon>Fungi</taxon>
        <taxon>Dikarya</taxon>
        <taxon>Basidiomycota</taxon>
        <taxon>Agaricomycotina</taxon>
        <taxon>Agaricomycetes</taxon>
        <taxon>Russulales</taxon>
        <taxon>Hericiaceae</taxon>
        <taxon>Hericium</taxon>
    </lineage>
</organism>
<proteinExistence type="predicted"/>
<feature type="region of interest" description="Disordered" evidence="1">
    <location>
        <begin position="117"/>
        <end position="151"/>
    </location>
</feature>
<accession>A0A4Y9ZTL6</accession>
<evidence type="ECO:0000313" key="2">
    <source>
        <dbReference type="EMBL" id="TFY78142.1"/>
    </source>
</evidence>
<dbReference type="AlphaFoldDB" id="A0A4Y9ZTL6"/>
<dbReference type="Proteomes" id="UP000298061">
    <property type="component" value="Unassembled WGS sequence"/>
</dbReference>
<sequence>MSRLALTDIQTTALDRTCGVGSIVVHMHGECRPDTGLNPVTPDLISNNLVVRASDTLSQNSAFAPALAELSRFISLFIGILFIRDWRERAVNAQYINENRLLLEEVENLLNRDTWDFVTPSGMDPPSASPAPTMPASPPPPASPAPASPPAHTFTPFAAPVYSSPAHTAASASRTASPQSSPTKSAMSSGKAPMPSILSQMSDLSMNPATSAEAGSSSTTQHDDASFTTVHTPVVSDILPNALVELLEDLRTEPFAVTSIEEIYENVARTHWVTALLEMGYSRGTAVGLAALMRG</sequence>
<evidence type="ECO:0000256" key="1">
    <source>
        <dbReference type="SAM" id="MobiDB-lite"/>
    </source>
</evidence>
<gene>
    <name evidence="2" type="ORF">EWM64_g5871</name>
</gene>